<gene>
    <name evidence="2" type="ORF">SDC9_205700</name>
</gene>
<dbReference type="AlphaFoldDB" id="A0A645JC84"/>
<protein>
    <submittedName>
        <fullName evidence="2">Uncharacterized protein</fullName>
    </submittedName>
</protein>
<accession>A0A645JC84</accession>
<feature type="transmembrane region" description="Helical" evidence="1">
    <location>
        <begin position="33"/>
        <end position="53"/>
    </location>
</feature>
<comment type="caution">
    <text evidence="2">The sequence shown here is derived from an EMBL/GenBank/DDBJ whole genome shotgun (WGS) entry which is preliminary data.</text>
</comment>
<organism evidence="2">
    <name type="scientific">bioreactor metagenome</name>
    <dbReference type="NCBI Taxonomy" id="1076179"/>
    <lineage>
        <taxon>unclassified sequences</taxon>
        <taxon>metagenomes</taxon>
        <taxon>ecological metagenomes</taxon>
    </lineage>
</organism>
<keyword evidence="1" id="KW-0812">Transmembrane</keyword>
<reference evidence="2" key="1">
    <citation type="submission" date="2019-08" db="EMBL/GenBank/DDBJ databases">
        <authorList>
            <person name="Kucharzyk K."/>
            <person name="Murdoch R.W."/>
            <person name="Higgins S."/>
            <person name="Loffler F."/>
        </authorList>
    </citation>
    <scope>NUCLEOTIDE SEQUENCE</scope>
</reference>
<name>A0A645JC84_9ZZZZ</name>
<evidence type="ECO:0000313" key="2">
    <source>
        <dbReference type="EMBL" id="MPN58004.1"/>
    </source>
</evidence>
<keyword evidence="1" id="KW-1133">Transmembrane helix</keyword>
<sequence length="149" mass="15965">MSKSSSPTCLIVFLPCITSLASKSMLSIIFSNVALLPVIFITGAIIFPVGVPLPVEKIITVAPPATIATTDATSKPGESITKAPFLVGICEYLRTSTTGRVPPLCMQPRDFSSIVERPPSLFPGEGLPDLKSWFCLARWSSRSLQSIII</sequence>
<dbReference type="EMBL" id="VSSQ01130233">
    <property type="protein sequence ID" value="MPN58004.1"/>
    <property type="molecule type" value="Genomic_DNA"/>
</dbReference>
<keyword evidence="1" id="KW-0472">Membrane</keyword>
<proteinExistence type="predicted"/>
<evidence type="ECO:0000256" key="1">
    <source>
        <dbReference type="SAM" id="Phobius"/>
    </source>
</evidence>